<evidence type="ECO:0000313" key="2">
    <source>
        <dbReference type="WBParaSite" id="nRc.2.0.1.t38035-RA"/>
    </source>
</evidence>
<dbReference type="WBParaSite" id="nRc.2.0.1.t38035-RA">
    <property type="protein sequence ID" value="nRc.2.0.1.t38035-RA"/>
    <property type="gene ID" value="nRc.2.0.1.g38035"/>
</dbReference>
<evidence type="ECO:0000313" key="1">
    <source>
        <dbReference type="Proteomes" id="UP000887565"/>
    </source>
</evidence>
<proteinExistence type="predicted"/>
<dbReference type="InterPro" id="IPR016152">
    <property type="entry name" value="PTrfase/Anion_transptr"/>
</dbReference>
<keyword evidence="1" id="KW-1185">Reference proteome</keyword>
<sequence>MFDSDSMQITQIFVVERPEFRELRLVGVRLANGQQISDILKGNGKIRFIFLLFGPPTPNLENYDVGRALGVMFTNK</sequence>
<organism evidence="1 2">
    <name type="scientific">Romanomermis culicivorax</name>
    <name type="common">Nematode worm</name>
    <dbReference type="NCBI Taxonomy" id="13658"/>
    <lineage>
        <taxon>Eukaryota</taxon>
        <taxon>Metazoa</taxon>
        <taxon>Ecdysozoa</taxon>
        <taxon>Nematoda</taxon>
        <taxon>Enoplea</taxon>
        <taxon>Dorylaimia</taxon>
        <taxon>Mermithida</taxon>
        <taxon>Mermithoidea</taxon>
        <taxon>Mermithidae</taxon>
        <taxon>Romanomermis</taxon>
    </lineage>
</organism>
<reference evidence="2" key="1">
    <citation type="submission" date="2022-11" db="UniProtKB">
        <authorList>
            <consortium name="WormBaseParasite"/>
        </authorList>
    </citation>
    <scope>IDENTIFICATION</scope>
</reference>
<protein>
    <submittedName>
        <fullName evidence="2">Uncharacterized protein</fullName>
    </submittedName>
</protein>
<dbReference type="AlphaFoldDB" id="A0A915KI17"/>
<name>A0A915KI17_ROMCU</name>
<accession>A0A915KI17</accession>
<dbReference type="SUPFAM" id="SSF55804">
    <property type="entry name" value="Phoshotransferase/anion transport protein"/>
    <property type="match status" value="1"/>
</dbReference>
<dbReference type="Gene3D" id="3.40.930.10">
    <property type="entry name" value="Mannitol-specific EII, Chain A"/>
    <property type="match status" value="1"/>
</dbReference>
<dbReference type="Proteomes" id="UP000887565">
    <property type="component" value="Unplaced"/>
</dbReference>